<keyword evidence="2 6" id="KW-0049">Antioxidant</keyword>
<evidence type="ECO:0000256" key="4">
    <source>
        <dbReference type="ARBA" id="ARBA00023157"/>
    </source>
</evidence>
<evidence type="ECO:0000256" key="3">
    <source>
        <dbReference type="ARBA" id="ARBA00023002"/>
    </source>
</evidence>
<keyword evidence="4 6" id="KW-1015">Disulfide bond</keyword>
<dbReference type="CDD" id="cd03014">
    <property type="entry name" value="PRX_Atyp2cys"/>
    <property type="match status" value="1"/>
</dbReference>
<evidence type="ECO:0000313" key="8">
    <source>
        <dbReference type="EMBL" id="MDX8414722.1"/>
    </source>
</evidence>
<comment type="catalytic activity">
    <reaction evidence="6">
        <text>a hydroperoxide + [thioredoxin]-dithiol = an alcohol + [thioredoxin]-disulfide + H2O</text>
        <dbReference type="Rhea" id="RHEA:62620"/>
        <dbReference type="Rhea" id="RHEA-COMP:10698"/>
        <dbReference type="Rhea" id="RHEA-COMP:10700"/>
        <dbReference type="ChEBI" id="CHEBI:15377"/>
        <dbReference type="ChEBI" id="CHEBI:29950"/>
        <dbReference type="ChEBI" id="CHEBI:30879"/>
        <dbReference type="ChEBI" id="CHEBI:35924"/>
        <dbReference type="ChEBI" id="CHEBI:50058"/>
        <dbReference type="EC" id="1.11.1.24"/>
    </reaction>
</comment>
<dbReference type="PROSITE" id="PS01265">
    <property type="entry name" value="TPX"/>
    <property type="match status" value="1"/>
</dbReference>
<keyword evidence="1 6" id="KW-0575">Peroxidase</keyword>
<dbReference type="RefSeq" id="WP_370396172.1">
    <property type="nucleotide sequence ID" value="NZ_JALBUT010000001.1"/>
</dbReference>
<feature type="domain" description="Thioredoxin" evidence="7">
    <location>
        <begin position="19"/>
        <end position="167"/>
    </location>
</feature>
<comment type="similarity">
    <text evidence="6">Belongs to the peroxiredoxin family. Tpx subfamily.</text>
</comment>
<accession>A0ABU4WDU5</accession>
<dbReference type="GO" id="GO:0004601">
    <property type="term" value="F:peroxidase activity"/>
    <property type="evidence" value="ECO:0007669"/>
    <property type="project" value="UniProtKB-KW"/>
</dbReference>
<evidence type="ECO:0000256" key="6">
    <source>
        <dbReference type="HAMAP-Rule" id="MF_00269"/>
    </source>
</evidence>
<organism evidence="8 9">
    <name type="scientific">Intestinicryptomonas porci</name>
    <dbReference type="NCBI Taxonomy" id="2926320"/>
    <lineage>
        <taxon>Bacteria</taxon>
        <taxon>Pseudomonadati</taxon>
        <taxon>Verrucomicrobiota</taxon>
        <taxon>Opitutia</taxon>
        <taxon>Opitutales</taxon>
        <taxon>Intestinicryptomonaceae</taxon>
        <taxon>Intestinicryptomonas</taxon>
    </lineage>
</organism>
<evidence type="ECO:0000256" key="2">
    <source>
        <dbReference type="ARBA" id="ARBA00022862"/>
    </source>
</evidence>
<keyword evidence="3 6" id="KW-0560">Oxidoreductase</keyword>
<dbReference type="EC" id="1.11.1.24" evidence="6"/>
<dbReference type="InterPro" id="IPR036249">
    <property type="entry name" value="Thioredoxin-like_sf"/>
</dbReference>
<evidence type="ECO:0000256" key="5">
    <source>
        <dbReference type="ARBA" id="ARBA00023284"/>
    </source>
</evidence>
<name>A0ABU4WDU5_9BACT</name>
<reference evidence="8 9" key="1">
    <citation type="submission" date="2022-03" db="EMBL/GenBank/DDBJ databases">
        <title>Novel taxa within the pig intestine.</title>
        <authorList>
            <person name="Wylensek D."/>
            <person name="Bishof K."/>
            <person name="Afrizal A."/>
            <person name="Clavel T."/>
        </authorList>
    </citation>
    <scope>NUCLEOTIDE SEQUENCE [LARGE SCALE GENOMIC DNA]</scope>
    <source>
        <strain evidence="8 9">CLA-KB-P66</strain>
    </source>
</reference>
<protein>
    <recommendedName>
        <fullName evidence="6">Thiol peroxidase</fullName>
        <shortName evidence="6">Tpx</shortName>
        <ecNumber evidence="6">1.11.1.24</ecNumber>
    </recommendedName>
    <alternativeName>
        <fullName evidence="6">Peroxiredoxin tpx</fullName>
        <shortName evidence="6">Prx</shortName>
    </alternativeName>
    <alternativeName>
        <fullName evidence="6">Thioredoxin peroxidase</fullName>
    </alternativeName>
    <alternativeName>
        <fullName evidence="6">Thioredoxin-dependent peroxiredoxin</fullName>
    </alternativeName>
</protein>
<feature type="disulfide bond" description="Redox-active" evidence="6">
    <location>
        <begin position="61"/>
        <end position="95"/>
    </location>
</feature>
<dbReference type="InterPro" id="IPR013740">
    <property type="entry name" value="Redoxin"/>
</dbReference>
<comment type="caution">
    <text evidence="8">The sequence shown here is derived from an EMBL/GenBank/DDBJ whole genome shotgun (WGS) entry which is preliminary data.</text>
</comment>
<comment type="function">
    <text evidence="6">Thiol-specific peroxidase that catalyzes the reduction of hydrogen peroxide and organic hydroperoxides to water and alcohols, respectively. Plays a role in cell protection against oxidative stress by detoxifying peroxides.</text>
</comment>
<sequence>MANKVNFKGTPCKLAGEFIAKGAKAPSFKLVKKDLGEFSFEGKSDVRLLLNIFPSIDTGVCAASVRKFNELAAKMPNVKVLCISKDLPFAQGRFCAAEGIENVETLSDFRESSFAKDYGVLIEDGALKGLLARAIVIISKEGEVSYCALNSEITKEPDYDAALNALK</sequence>
<proteinExistence type="inferred from homology"/>
<dbReference type="HAMAP" id="MF_00269">
    <property type="entry name" value="Tpx"/>
    <property type="match status" value="1"/>
</dbReference>
<dbReference type="InterPro" id="IPR050455">
    <property type="entry name" value="Tpx_Peroxidase_subfamily"/>
</dbReference>
<dbReference type="NCBIfam" id="NF001808">
    <property type="entry name" value="PRK00522.1"/>
    <property type="match status" value="1"/>
</dbReference>
<comment type="subunit">
    <text evidence="6">Homodimer.</text>
</comment>
<evidence type="ECO:0000313" key="9">
    <source>
        <dbReference type="Proteomes" id="UP001275932"/>
    </source>
</evidence>
<dbReference type="Proteomes" id="UP001275932">
    <property type="component" value="Unassembled WGS sequence"/>
</dbReference>
<gene>
    <name evidence="6 8" type="primary">tpx</name>
    <name evidence="8" type="ORF">MOX91_00790</name>
</gene>
<dbReference type="EMBL" id="JALBUT010000001">
    <property type="protein sequence ID" value="MDX8414722.1"/>
    <property type="molecule type" value="Genomic_DNA"/>
</dbReference>
<evidence type="ECO:0000256" key="1">
    <source>
        <dbReference type="ARBA" id="ARBA00022559"/>
    </source>
</evidence>
<dbReference type="PANTHER" id="PTHR43110:SF1">
    <property type="entry name" value="THIOL PEROXIDASE"/>
    <property type="match status" value="1"/>
</dbReference>
<dbReference type="PROSITE" id="PS51352">
    <property type="entry name" value="THIOREDOXIN_2"/>
    <property type="match status" value="1"/>
</dbReference>
<dbReference type="SUPFAM" id="SSF52833">
    <property type="entry name" value="Thioredoxin-like"/>
    <property type="match status" value="1"/>
</dbReference>
<dbReference type="Pfam" id="PF08534">
    <property type="entry name" value="Redoxin"/>
    <property type="match status" value="1"/>
</dbReference>
<dbReference type="Gene3D" id="3.40.30.10">
    <property type="entry name" value="Glutaredoxin"/>
    <property type="match status" value="1"/>
</dbReference>
<dbReference type="InterPro" id="IPR013766">
    <property type="entry name" value="Thioredoxin_domain"/>
</dbReference>
<dbReference type="PANTHER" id="PTHR43110">
    <property type="entry name" value="THIOL PEROXIDASE"/>
    <property type="match status" value="1"/>
</dbReference>
<comment type="miscellaneous">
    <text evidence="6">The active site is a conserved redox-active cysteine residue, the peroxidatic cysteine (C(P)), which makes the nucleophilic attack on the peroxide substrate. The peroxide oxidizes the C(P)-SH to cysteine sulfenic acid (C(P)-SOH), which then reacts with another cysteine residue, the resolving cysteine (C(R)), to form a disulfide bridge. The disulfide is subsequently reduced by an appropriate electron donor to complete the catalytic cycle. In this atypical 2-Cys peroxiredoxin, C(R) is present in the same subunit to form an intramolecular disulfide. The disulfide is subsequently reduced by thioredoxin.</text>
</comment>
<keyword evidence="9" id="KW-1185">Reference proteome</keyword>
<keyword evidence="5 6" id="KW-0676">Redox-active center</keyword>
<feature type="active site" description="Cysteine sulfenic acid (-SOH) intermediate" evidence="6">
    <location>
        <position position="61"/>
    </location>
</feature>
<dbReference type="InterPro" id="IPR002065">
    <property type="entry name" value="TPX"/>
</dbReference>
<dbReference type="InterPro" id="IPR018219">
    <property type="entry name" value="Tpx_CS"/>
</dbReference>
<evidence type="ECO:0000259" key="7">
    <source>
        <dbReference type="PROSITE" id="PS51352"/>
    </source>
</evidence>